<dbReference type="Proteomes" id="UP000494165">
    <property type="component" value="Unassembled WGS sequence"/>
</dbReference>
<evidence type="ECO:0000313" key="9">
    <source>
        <dbReference type="Proteomes" id="UP000494165"/>
    </source>
</evidence>
<dbReference type="SUPFAM" id="SSF50494">
    <property type="entry name" value="Trypsin-like serine proteases"/>
    <property type="match status" value="1"/>
</dbReference>
<keyword evidence="6" id="KW-0732">Signal</keyword>
<keyword evidence="5" id="KW-1015">Disulfide bond</keyword>
<accession>A0A8S1DJZ4</accession>
<name>A0A8S1DJZ4_9INSE</name>
<sequence length="356" mass="39112">MSSLQWLLCFALLAQVCALAKNYGIRGTIELVDYSGKDVLEFSAKEQPPDDGTDSELDCSYNEAETRPLLKEVLRNQNDSYKNEISCSDGNQARVNEELRPNLNYTQRRARLLGGTDVALGINVQFFFNVLVEGVSILGTQNKYCGGAILSKFWVLTAAQCVVGVDPVRVYAGSAIDPLNTVTPIDAVFRYPHEKFVRNTLLNDIAVIKLVKPLALGGTISTIRLSTVSIHTLGGVSFRTYGWGPPDDSTTLPVPPILKFIEMKNFKKSDCLEKLQGSFLVYPPSAGCLSTSEGTKGICFADAGGPVTYIDEIEDSERVVGINSYSLDCPSLYPSSYTIVLPYLKWIKKTTRLTFT</sequence>
<dbReference type="AlphaFoldDB" id="A0A8S1DJZ4"/>
<comment type="caution">
    <text evidence="8">The sequence shown here is derived from an EMBL/GenBank/DDBJ whole genome shotgun (WGS) entry which is preliminary data.</text>
</comment>
<dbReference type="GO" id="GO:0004252">
    <property type="term" value="F:serine-type endopeptidase activity"/>
    <property type="evidence" value="ECO:0007669"/>
    <property type="project" value="InterPro"/>
</dbReference>
<feature type="signal peptide" evidence="6">
    <location>
        <begin position="1"/>
        <end position="18"/>
    </location>
</feature>
<evidence type="ECO:0000256" key="1">
    <source>
        <dbReference type="ARBA" id="ARBA00007664"/>
    </source>
</evidence>
<keyword evidence="9" id="KW-1185">Reference proteome</keyword>
<keyword evidence="4" id="KW-0720">Serine protease</keyword>
<organism evidence="8 9">
    <name type="scientific">Cloeon dipterum</name>
    <dbReference type="NCBI Taxonomy" id="197152"/>
    <lineage>
        <taxon>Eukaryota</taxon>
        <taxon>Metazoa</taxon>
        <taxon>Ecdysozoa</taxon>
        <taxon>Arthropoda</taxon>
        <taxon>Hexapoda</taxon>
        <taxon>Insecta</taxon>
        <taxon>Pterygota</taxon>
        <taxon>Palaeoptera</taxon>
        <taxon>Ephemeroptera</taxon>
        <taxon>Pisciforma</taxon>
        <taxon>Baetidae</taxon>
        <taxon>Cloeon</taxon>
    </lineage>
</organism>
<reference evidence="8 9" key="1">
    <citation type="submission" date="2020-04" db="EMBL/GenBank/DDBJ databases">
        <authorList>
            <person name="Alioto T."/>
            <person name="Alioto T."/>
            <person name="Gomez Garrido J."/>
        </authorList>
    </citation>
    <scope>NUCLEOTIDE SEQUENCE [LARGE SCALE GENOMIC DNA]</scope>
</reference>
<evidence type="ECO:0000313" key="8">
    <source>
        <dbReference type="EMBL" id="CAB3380457.1"/>
    </source>
</evidence>
<evidence type="ECO:0000256" key="3">
    <source>
        <dbReference type="ARBA" id="ARBA00022801"/>
    </source>
</evidence>
<keyword evidence="2" id="KW-0645">Protease</keyword>
<proteinExistence type="inferred from homology"/>
<dbReference type="InterPro" id="IPR043504">
    <property type="entry name" value="Peptidase_S1_PA_chymotrypsin"/>
</dbReference>
<comment type="similarity">
    <text evidence="1">Belongs to the peptidase S1 family.</text>
</comment>
<gene>
    <name evidence="8" type="ORF">CLODIP_2_CD12684</name>
</gene>
<dbReference type="SMART" id="SM00020">
    <property type="entry name" value="Tryp_SPc"/>
    <property type="match status" value="1"/>
</dbReference>
<evidence type="ECO:0000256" key="4">
    <source>
        <dbReference type="ARBA" id="ARBA00022825"/>
    </source>
</evidence>
<dbReference type="InterPro" id="IPR001254">
    <property type="entry name" value="Trypsin_dom"/>
</dbReference>
<evidence type="ECO:0000256" key="6">
    <source>
        <dbReference type="SAM" id="SignalP"/>
    </source>
</evidence>
<dbReference type="InterPro" id="IPR009003">
    <property type="entry name" value="Peptidase_S1_PA"/>
</dbReference>
<feature type="domain" description="Peptidase S1" evidence="7">
    <location>
        <begin position="112"/>
        <end position="352"/>
    </location>
</feature>
<dbReference type="InterPro" id="IPR050430">
    <property type="entry name" value="Peptidase_S1"/>
</dbReference>
<dbReference type="CDD" id="cd00190">
    <property type="entry name" value="Tryp_SPc"/>
    <property type="match status" value="1"/>
</dbReference>
<dbReference type="GO" id="GO:0006508">
    <property type="term" value="P:proteolysis"/>
    <property type="evidence" value="ECO:0007669"/>
    <property type="project" value="UniProtKB-KW"/>
</dbReference>
<dbReference type="EMBL" id="CADEPI010000208">
    <property type="protein sequence ID" value="CAB3380457.1"/>
    <property type="molecule type" value="Genomic_DNA"/>
</dbReference>
<dbReference type="Gene3D" id="2.40.10.10">
    <property type="entry name" value="Trypsin-like serine proteases"/>
    <property type="match status" value="1"/>
</dbReference>
<keyword evidence="3" id="KW-0378">Hydrolase</keyword>
<evidence type="ECO:0000256" key="5">
    <source>
        <dbReference type="ARBA" id="ARBA00023157"/>
    </source>
</evidence>
<protein>
    <recommendedName>
        <fullName evidence="7">Peptidase S1 domain-containing protein</fullName>
    </recommendedName>
</protein>
<evidence type="ECO:0000259" key="7">
    <source>
        <dbReference type="PROSITE" id="PS50240"/>
    </source>
</evidence>
<dbReference type="PANTHER" id="PTHR24276">
    <property type="entry name" value="POLYSERASE-RELATED"/>
    <property type="match status" value="1"/>
</dbReference>
<dbReference type="PROSITE" id="PS50240">
    <property type="entry name" value="TRYPSIN_DOM"/>
    <property type="match status" value="1"/>
</dbReference>
<dbReference type="OrthoDB" id="10061449at2759"/>
<dbReference type="PRINTS" id="PR00722">
    <property type="entry name" value="CHYMOTRYPSIN"/>
</dbReference>
<dbReference type="PANTHER" id="PTHR24276:SF98">
    <property type="entry name" value="FI18310P1-RELATED"/>
    <property type="match status" value="1"/>
</dbReference>
<feature type="chain" id="PRO_5035712233" description="Peptidase S1 domain-containing protein" evidence="6">
    <location>
        <begin position="19"/>
        <end position="356"/>
    </location>
</feature>
<dbReference type="Pfam" id="PF00089">
    <property type="entry name" value="Trypsin"/>
    <property type="match status" value="1"/>
</dbReference>
<evidence type="ECO:0000256" key="2">
    <source>
        <dbReference type="ARBA" id="ARBA00022670"/>
    </source>
</evidence>
<dbReference type="InterPro" id="IPR001314">
    <property type="entry name" value="Peptidase_S1A"/>
</dbReference>